<dbReference type="PROSITE" id="PS00764">
    <property type="entry name" value="ENDONUCLEASE_III_1"/>
    <property type="match status" value="1"/>
</dbReference>
<evidence type="ECO:0000256" key="10">
    <source>
        <dbReference type="ARBA" id="ARBA00023295"/>
    </source>
</evidence>
<keyword evidence="13" id="KW-0255">Endonuclease</keyword>
<sequence length="259" mass="28170">MAGRGPKPPGRRRAPSPTSARTARARPEAAVVSEPAPRPDKVPFDIDDVLARVRHTVRDFADAAMFALSARGHDSLFEQLVACILSIRTLDEVSLPAALRLLERASTPEALARLSPATIDTLIRPVTFHEAKAHQLHAIAVRTRDEFAGTLPCDAQVLQSFKGVGPKCAHLALGIACGHEAISVDIHVHRVTNRWGYVKATTPEATLAALETQLPRRYWVELNRLLVPFGKHVCTGSRPRCSTCPVLSACRQVGVTNPR</sequence>
<dbReference type="CDD" id="cd00056">
    <property type="entry name" value="ENDO3c"/>
    <property type="match status" value="1"/>
</dbReference>
<evidence type="ECO:0000256" key="11">
    <source>
        <dbReference type="SAM" id="MobiDB-lite"/>
    </source>
</evidence>
<keyword evidence="14" id="KW-1185">Reference proteome</keyword>
<evidence type="ECO:0000256" key="6">
    <source>
        <dbReference type="ARBA" id="ARBA00023004"/>
    </source>
</evidence>
<evidence type="ECO:0000256" key="1">
    <source>
        <dbReference type="ARBA" id="ARBA00001966"/>
    </source>
</evidence>
<comment type="caution">
    <text evidence="13">The sequence shown here is derived from an EMBL/GenBank/DDBJ whole genome shotgun (WGS) entry which is preliminary data.</text>
</comment>
<keyword evidence="5" id="KW-0378">Hydrolase</keyword>
<keyword evidence="8" id="KW-0234">DNA repair</keyword>
<protein>
    <submittedName>
        <fullName evidence="13">Endonuclease-3</fullName>
    </submittedName>
</protein>
<evidence type="ECO:0000256" key="3">
    <source>
        <dbReference type="ARBA" id="ARBA00022723"/>
    </source>
</evidence>
<evidence type="ECO:0000256" key="5">
    <source>
        <dbReference type="ARBA" id="ARBA00022801"/>
    </source>
</evidence>
<dbReference type="InterPro" id="IPR003265">
    <property type="entry name" value="HhH-GPD_domain"/>
</dbReference>
<organism evidence="13 14">
    <name type="scientific">Myxococcus fulvus</name>
    <dbReference type="NCBI Taxonomy" id="33"/>
    <lineage>
        <taxon>Bacteria</taxon>
        <taxon>Pseudomonadati</taxon>
        <taxon>Myxococcota</taxon>
        <taxon>Myxococcia</taxon>
        <taxon>Myxococcales</taxon>
        <taxon>Cystobacterineae</taxon>
        <taxon>Myxococcaceae</taxon>
        <taxon>Myxococcus</taxon>
    </lineage>
</organism>
<gene>
    <name evidence="13" type="ORF">SAMN05443572_104134</name>
</gene>
<evidence type="ECO:0000313" key="13">
    <source>
        <dbReference type="EMBL" id="SET97170.1"/>
    </source>
</evidence>
<keyword evidence="13" id="KW-0540">Nuclease</keyword>
<keyword evidence="4" id="KW-0227">DNA damage</keyword>
<proteinExistence type="inferred from homology"/>
<dbReference type="SUPFAM" id="SSF48150">
    <property type="entry name" value="DNA-glycosylase"/>
    <property type="match status" value="1"/>
</dbReference>
<dbReference type="Gene3D" id="1.10.1670.10">
    <property type="entry name" value="Helix-hairpin-Helix base-excision DNA repair enzymes (C-terminal)"/>
    <property type="match status" value="1"/>
</dbReference>
<dbReference type="InterPro" id="IPR023170">
    <property type="entry name" value="HhH_base_excis_C"/>
</dbReference>
<keyword evidence="3" id="KW-0479">Metal-binding</keyword>
<evidence type="ECO:0000256" key="7">
    <source>
        <dbReference type="ARBA" id="ARBA00023014"/>
    </source>
</evidence>
<dbReference type="Gene3D" id="1.10.340.30">
    <property type="entry name" value="Hypothetical protein, domain 2"/>
    <property type="match status" value="1"/>
</dbReference>
<dbReference type="InterPro" id="IPR011257">
    <property type="entry name" value="DNA_glycosylase"/>
</dbReference>
<dbReference type="PANTHER" id="PTHR43286:SF1">
    <property type="entry name" value="ENDONUCLEASE III-LIKE PROTEIN 1"/>
    <property type="match status" value="1"/>
</dbReference>
<feature type="domain" description="HhH-GPD" evidence="12">
    <location>
        <begin position="85"/>
        <end position="232"/>
    </location>
</feature>
<evidence type="ECO:0000256" key="2">
    <source>
        <dbReference type="ARBA" id="ARBA00008343"/>
    </source>
</evidence>
<name>A0ABY1CE04_MYXFU</name>
<dbReference type="GO" id="GO:0004519">
    <property type="term" value="F:endonuclease activity"/>
    <property type="evidence" value="ECO:0007669"/>
    <property type="project" value="UniProtKB-KW"/>
</dbReference>
<comment type="cofactor">
    <cofactor evidence="1">
        <name>[4Fe-4S] cluster</name>
        <dbReference type="ChEBI" id="CHEBI:49883"/>
    </cofactor>
</comment>
<reference evidence="13 14" key="1">
    <citation type="submission" date="2016-10" db="EMBL/GenBank/DDBJ databases">
        <authorList>
            <person name="Varghese N."/>
            <person name="Submissions S."/>
        </authorList>
    </citation>
    <scope>NUCLEOTIDE SEQUENCE [LARGE SCALE GENOMIC DNA]</scope>
    <source>
        <strain evidence="13 14">DSM 16525</strain>
    </source>
</reference>
<dbReference type="SMART" id="SM00478">
    <property type="entry name" value="ENDO3c"/>
    <property type="match status" value="1"/>
</dbReference>
<evidence type="ECO:0000256" key="8">
    <source>
        <dbReference type="ARBA" id="ARBA00023204"/>
    </source>
</evidence>
<evidence type="ECO:0000259" key="12">
    <source>
        <dbReference type="SMART" id="SM00478"/>
    </source>
</evidence>
<comment type="similarity">
    <text evidence="2">Belongs to the Nth/MutY family.</text>
</comment>
<dbReference type="EMBL" id="FOIB01000004">
    <property type="protein sequence ID" value="SET97170.1"/>
    <property type="molecule type" value="Genomic_DNA"/>
</dbReference>
<keyword evidence="6" id="KW-0408">Iron</keyword>
<dbReference type="InterPro" id="IPR004035">
    <property type="entry name" value="Endouclease-III_FeS-bd_BS"/>
</dbReference>
<keyword evidence="10" id="KW-0326">Glycosidase</keyword>
<accession>A0ABY1CE04</accession>
<evidence type="ECO:0000256" key="4">
    <source>
        <dbReference type="ARBA" id="ARBA00022763"/>
    </source>
</evidence>
<dbReference type="RefSeq" id="WP_046716243.1">
    <property type="nucleotide sequence ID" value="NZ_BJXR01000023.1"/>
</dbReference>
<evidence type="ECO:0000313" key="14">
    <source>
        <dbReference type="Proteomes" id="UP000183760"/>
    </source>
</evidence>
<dbReference type="Pfam" id="PF00730">
    <property type="entry name" value="HhH-GPD"/>
    <property type="match status" value="1"/>
</dbReference>
<keyword evidence="9" id="KW-0456">Lyase</keyword>
<feature type="region of interest" description="Disordered" evidence="11">
    <location>
        <begin position="1"/>
        <end position="37"/>
    </location>
</feature>
<dbReference type="PANTHER" id="PTHR43286">
    <property type="entry name" value="ENDONUCLEASE III-LIKE PROTEIN 1"/>
    <property type="match status" value="1"/>
</dbReference>
<dbReference type="Proteomes" id="UP000183760">
    <property type="component" value="Unassembled WGS sequence"/>
</dbReference>
<keyword evidence="7" id="KW-0411">Iron-sulfur</keyword>
<evidence type="ECO:0000256" key="9">
    <source>
        <dbReference type="ARBA" id="ARBA00023239"/>
    </source>
</evidence>